<accession>A0A6J4KSK0</accession>
<dbReference type="EMBL" id="CADCUC010000109">
    <property type="protein sequence ID" value="CAA9313010.1"/>
    <property type="molecule type" value="Genomic_DNA"/>
</dbReference>
<feature type="region of interest" description="Disordered" evidence="1">
    <location>
        <begin position="1"/>
        <end position="37"/>
    </location>
</feature>
<feature type="compositionally biased region" description="Polar residues" evidence="1">
    <location>
        <begin position="1"/>
        <end position="12"/>
    </location>
</feature>
<evidence type="ECO:0000313" key="2">
    <source>
        <dbReference type="EMBL" id="CAA9313010.1"/>
    </source>
</evidence>
<name>A0A6J4KSK0_9HYPH</name>
<reference evidence="2" key="1">
    <citation type="submission" date="2020-02" db="EMBL/GenBank/DDBJ databases">
        <authorList>
            <person name="Meier V. D."/>
        </authorList>
    </citation>
    <scope>NUCLEOTIDE SEQUENCE</scope>
    <source>
        <strain evidence="2">AVDCRST_MAG90</strain>
    </source>
</reference>
<feature type="non-terminal residue" evidence="2">
    <location>
        <position position="1"/>
    </location>
</feature>
<organism evidence="2">
    <name type="scientific">uncultured Microvirga sp</name>
    <dbReference type="NCBI Taxonomy" id="412392"/>
    <lineage>
        <taxon>Bacteria</taxon>
        <taxon>Pseudomonadati</taxon>
        <taxon>Pseudomonadota</taxon>
        <taxon>Alphaproteobacteria</taxon>
        <taxon>Hyphomicrobiales</taxon>
        <taxon>Methylobacteriaceae</taxon>
        <taxon>Microvirga</taxon>
        <taxon>environmental samples</taxon>
    </lineage>
</organism>
<feature type="non-terminal residue" evidence="2">
    <location>
        <position position="37"/>
    </location>
</feature>
<sequence>DKPERSSAQNESLHVLDRRRARVHTTASTREQGACRM</sequence>
<dbReference type="AlphaFoldDB" id="A0A6J4KSK0"/>
<evidence type="ECO:0000256" key="1">
    <source>
        <dbReference type="SAM" id="MobiDB-lite"/>
    </source>
</evidence>
<protein>
    <submittedName>
        <fullName evidence="2">Uncharacterized protein</fullName>
    </submittedName>
</protein>
<gene>
    <name evidence="2" type="ORF">AVDCRST_MAG90-584</name>
</gene>
<proteinExistence type="predicted"/>